<dbReference type="GO" id="GO:0016758">
    <property type="term" value="F:hexosyltransferase activity"/>
    <property type="evidence" value="ECO:0007669"/>
    <property type="project" value="UniProtKB-ARBA"/>
</dbReference>
<comment type="caution">
    <text evidence="3">The sequence shown here is derived from an EMBL/GenBank/DDBJ whole genome shotgun (WGS) entry which is preliminary data.</text>
</comment>
<proteinExistence type="predicted"/>
<gene>
    <name evidence="3" type="ORF">J2787_002356</name>
</gene>
<dbReference type="Proteomes" id="UP001184861">
    <property type="component" value="Unassembled WGS sequence"/>
</dbReference>
<organism evidence="3 4">
    <name type="scientific">Chryseobacterium rhizosphaerae</name>
    <dbReference type="NCBI Taxonomy" id="395937"/>
    <lineage>
        <taxon>Bacteria</taxon>
        <taxon>Pseudomonadati</taxon>
        <taxon>Bacteroidota</taxon>
        <taxon>Flavobacteriia</taxon>
        <taxon>Flavobacteriales</taxon>
        <taxon>Weeksellaceae</taxon>
        <taxon>Chryseobacterium group</taxon>
        <taxon>Chryseobacterium</taxon>
    </lineage>
</organism>
<evidence type="ECO:0000259" key="1">
    <source>
        <dbReference type="Pfam" id="PF00535"/>
    </source>
</evidence>
<dbReference type="Pfam" id="PF17389">
    <property type="entry name" value="Bac_rhamnosid6H"/>
    <property type="match status" value="1"/>
</dbReference>
<dbReference type="InterPro" id="IPR029044">
    <property type="entry name" value="Nucleotide-diphossugar_trans"/>
</dbReference>
<sequence length="309" mass="36453">MSDHPLVSVIMITYGHEKFIEKAISSIIQQNYDGKIEIIIANDHSPDNTDKVILSFLEKANIPENFIVKYTRHEKNKGIMQNFSWALTECQGKYNAICDGDDYWIDPLKIQKQVDFLEKNPDYSIHSGLAQLLENGNLTTFIGNPLCKKTYEIKDFFSKNNLISCTCMFRKNKIDFHYLENIYFGDWMVYINTLNSFPNSKAYVSDECYSVYRVNDMGTMAKITGIGNDEKHFSQILRIQQLFKTQYTPEDIKLINRYTLNLYVYYLLHHQLKKMLTTVLKNFKLVRFNFPIRKYLSYFRYRKKLSTPN</sequence>
<dbReference type="SUPFAM" id="SSF53448">
    <property type="entry name" value="Nucleotide-diphospho-sugar transferases"/>
    <property type="match status" value="1"/>
</dbReference>
<feature type="domain" description="Alpha-L-rhamnosidase six-hairpin glycosidase" evidence="2">
    <location>
        <begin position="180"/>
        <end position="256"/>
    </location>
</feature>
<dbReference type="Gene3D" id="3.90.550.10">
    <property type="entry name" value="Spore Coat Polysaccharide Biosynthesis Protein SpsA, Chain A"/>
    <property type="match status" value="1"/>
</dbReference>
<dbReference type="AlphaFoldDB" id="A0AAE3YB99"/>
<dbReference type="Pfam" id="PF00535">
    <property type="entry name" value="Glycos_transf_2"/>
    <property type="match status" value="1"/>
</dbReference>
<dbReference type="PANTHER" id="PTHR22916:SF3">
    <property type="entry name" value="UDP-GLCNAC:BETAGAL BETA-1,3-N-ACETYLGLUCOSAMINYLTRANSFERASE-LIKE PROTEIN 1"/>
    <property type="match status" value="1"/>
</dbReference>
<reference evidence="3" key="1">
    <citation type="submission" date="2023-07" db="EMBL/GenBank/DDBJ databases">
        <title>Sorghum-associated microbial communities from plants grown in Nebraska, USA.</title>
        <authorList>
            <person name="Schachtman D."/>
        </authorList>
    </citation>
    <scope>NUCLEOTIDE SEQUENCE</scope>
    <source>
        <strain evidence="3">DS2360</strain>
    </source>
</reference>
<protein>
    <submittedName>
        <fullName evidence="3">Glycosyltransferase involved in cell wall biosynthesis</fullName>
    </submittedName>
</protein>
<evidence type="ECO:0000313" key="4">
    <source>
        <dbReference type="Proteomes" id="UP001184861"/>
    </source>
</evidence>
<name>A0AAE3YB99_9FLAO</name>
<accession>A0AAE3YB99</accession>
<evidence type="ECO:0000259" key="2">
    <source>
        <dbReference type="Pfam" id="PF17389"/>
    </source>
</evidence>
<dbReference type="InterPro" id="IPR001173">
    <property type="entry name" value="Glyco_trans_2-like"/>
</dbReference>
<dbReference type="EMBL" id="JAVDQY010000002">
    <property type="protein sequence ID" value="MDR6526976.1"/>
    <property type="molecule type" value="Genomic_DNA"/>
</dbReference>
<feature type="domain" description="Glycosyltransferase 2-like" evidence="1">
    <location>
        <begin position="8"/>
        <end position="173"/>
    </location>
</feature>
<dbReference type="PANTHER" id="PTHR22916">
    <property type="entry name" value="GLYCOSYLTRANSFERASE"/>
    <property type="match status" value="1"/>
</dbReference>
<dbReference type="InterPro" id="IPR035396">
    <property type="entry name" value="Bac_rhamnosid6H"/>
</dbReference>
<dbReference type="RefSeq" id="WP_309946408.1">
    <property type="nucleotide sequence ID" value="NZ_JAVDQY010000002.1"/>
</dbReference>
<evidence type="ECO:0000313" key="3">
    <source>
        <dbReference type="EMBL" id="MDR6526976.1"/>
    </source>
</evidence>